<reference evidence="1 2" key="1">
    <citation type="submission" date="2020-07" db="EMBL/GenBank/DDBJ databases">
        <title>Sequencing the genomes of 1000 actinobacteria strains.</title>
        <authorList>
            <person name="Klenk H.-P."/>
        </authorList>
    </citation>
    <scope>NUCLEOTIDE SEQUENCE [LARGE SCALE GENOMIC DNA]</scope>
    <source>
        <strain evidence="1 2">DSM 26341</strain>
    </source>
</reference>
<evidence type="ECO:0008006" key="3">
    <source>
        <dbReference type="Google" id="ProtNLM"/>
    </source>
</evidence>
<dbReference type="PROSITE" id="PS51257">
    <property type="entry name" value="PROKAR_LIPOPROTEIN"/>
    <property type="match status" value="1"/>
</dbReference>
<evidence type="ECO:0000313" key="1">
    <source>
        <dbReference type="EMBL" id="NYI68792.1"/>
    </source>
</evidence>
<comment type="caution">
    <text evidence="1">The sequence shown here is derived from an EMBL/GenBank/DDBJ whole genome shotgun (WGS) entry which is preliminary data.</text>
</comment>
<evidence type="ECO:0000313" key="2">
    <source>
        <dbReference type="Proteomes" id="UP000539111"/>
    </source>
</evidence>
<organism evidence="1 2">
    <name type="scientific">Spelaeicoccus albus</name>
    <dbReference type="NCBI Taxonomy" id="1280376"/>
    <lineage>
        <taxon>Bacteria</taxon>
        <taxon>Bacillati</taxon>
        <taxon>Actinomycetota</taxon>
        <taxon>Actinomycetes</taxon>
        <taxon>Micrococcales</taxon>
        <taxon>Brevibacteriaceae</taxon>
        <taxon>Spelaeicoccus</taxon>
    </lineage>
</organism>
<accession>A0A7Z0D4L4</accession>
<name>A0A7Z0D4L4_9MICO</name>
<dbReference type="RefSeq" id="WP_179429087.1">
    <property type="nucleotide sequence ID" value="NZ_JACBZP010000001.1"/>
</dbReference>
<proteinExistence type="predicted"/>
<dbReference type="Proteomes" id="UP000539111">
    <property type="component" value="Unassembled WGS sequence"/>
</dbReference>
<protein>
    <recommendedName>
        <fullName evidence="3">Lipoprotein</fullName>
    </recommendedName>
</protein>
<gene>
    <name evidence="1" type="ORF">BJY26_003098</name>
</gene>
<dbReference type="AlphaFoldDB" id="A0A7Z0D4L4"/>
<keyword evidence="2" id="KW-1185">Reference proteome</keyword>
<dbReference type="EMBL" id="JACBZP010000001">
    <property type="protein sequence ID" value="NYI68792.1"/>
    <property type="molecule type" value="Genomic_DNA"/>
</dbReference>
<sequence length="114" mass="12042">MEDATRPRAWLAKSVLIFVALTTMLTACGGQGDVTFSNESAKDVTVSTENDEFTVSGYGATVILDSGCIQGDVTVEFASGRRVVVPGPICPEKQVLIQHGKAELQPAETDPSDP</sequence>